<dbReference type="EC" id="3.2.1.96" evidence="3"/>
<feature type="domain" description="Cytosolic endo-beta-N-acetylglucosaminidase C-terminal" evidence="10">
    <location>
        <begin position="543"/>
        <end position="663"/>
    </location>
</feature>
<keyword evidence="6" id="KW-0326">Glycosidase</keyword>
<evidence type="ECO:0000256" key="2">
    <source>
        <dbReference type="ARBA" id="ARBA00007849"/>
    </source>
</evidence>
<protein>
    <recommendedName>
        <fullName evidence="3">mannosyl-glycoprotein endo-beta-N-acetylglucosaminidase</fullName>
        <ecNumber evidence="3">3.2.1.96</ecNumber>
    </recommendedName>
</protein>
<evidence type="ECO:0000256" key="5">
    <source>
        <dbReference type="ARBA" id="ARBA00022801"/>
    </source>
</evidence>
<evidence type="ECO:0000256" key="4">
    <source>
        <dbReference type="ARBA" id="ARBA00022490"/>
    </source>
</evidence>
<reference evidence="11" key="1">
    <citation type="submission" date="2020-02" db="EMBL/GenBank/DDBJ databases">
        <authorList>
            <person name="Scholz U."/>
            <person name="Mascher M."/>
            <person name="Fiebig A."/>
        </authorList>
    </citation>
    <scope>NUCLEOTIDE SEQUENCE</scope>
</reference>
<evidence type="ECO:0000313" key="11">
    <source>
        <dbReference type="EMBL" id="CAA7392864.1"/>
    </source>
</evidence>
<gene>
    <name evidence="11" type="ORF">SI8410_03003706</name>
</gene>
<dbReference type="Gene3D" id="3.20.20.80">
    <property type="entry name" value="Glycosidases"/>
    <property type="match status" value="1"/>
</dbReference>
<proteinExistence type="inferred from homology"/>
<evidence type="ECO:0000256" key="6">
    <source>
        <dbReference type="ARBA" id="ARBA00023295"/>
    </source>
</evidence>
<evidence type="ECO:0000313" key="12">
    <source>
        <dbReference type="Proteomes" id="UP000663760"/>
    </source>
</evidence>
<dbReference type="AlphaFoldDB" id="A0A7I8K5M0"/>
<evidence type="ECO:0000259" key="9">
    <source>
        <dbReference type="Pfam" id="PF03644"/>
    </source>
</evidence>
<evidence type="ECO:0000256" key="7">
    <source>
        <dbReference type="ARBA" id="ARBA00034414"/>
    </source>
</evidence>
<comment type="similarity">
    <text evidence="2">Belongs to the glycosyl hydrolase 85 family.</text>
</comment>
<evidence type="ECO:0000256" key="8">
    <source>
        <dbReference type="ARBA" id="ARBA00060018"/>
    </source>
</evidence>
<dbReference type="OrthoDB" id="284473at2759"/>
<dbReference type="InterPro" id="IPR032979">
    <property type="entry name" value="ENGase"/>
</dbReference>
<keyword evidence="4" id="KW-0963">Cytoplasm</keyword>
<feature type="domain" description="Cytosolic endo-beta-N-acetylglucosaminidase TIM barrel" evidence="9">
    <location>
        <begin position="68"/>
        <end position="346"/>
    </location>
</feature>
<evidence type="ECO:0000256" key="1">
    <source>
        <dbReference type="ARBA" id="ARBA00004514"/>
    </source>
</evidence>
<dbReference type="Gene3D" id="2.60.120.260">
    <property type="entry name" value="Galactose-binding domain-like"/>
    <property type="match status" value="1"/>
</dbReference>
<dbReference type="InterPro" id="IPR005201">
    <property type="entry name" value="TIM_ENGase"/>
</dbReference>
<dbReference type="GO" id="GO:0006491">
    <property type="term" value="P:N-glycan processing"/>
    <property type="evidence" value="ECO:0007669"/>
    <property type="project" value="UniProtKB-ARBA"/>
</dbReference>
<sequence>MDDQTDPSKPSVPVSFPVRDLESLASGSYLESFHYPFIKASVPLSTAAAGGLPPRRRLLVCHDMAGGYGDDKWVQGGSNPDAYAIWHWHLMDVFVYFSHNLVTLPPPCWMNAAHTHGVKVLGTFITEWDEGRAVCRKLLSSKDSARMYAERLVEISTSLGFDGWLINMEVELDLMQIPILMEFLSHLTQTMHAAVPGSLIIWYDSVTKYGKLRWQNMLNVKNKPFFDLCDGIFINYTWAEDYPKLSIAFAGDRKFDVYMGIDIFGRNTYGGGKWDTNVALDLLKKVDISTAIFAPGWVYETNQEPDFQTAQNRWWELVEKSWGTMRNYPRSLPFYSDFDQGHGYHFSIEGLRVADAPWNNISRQTIQPALDPPVDSAKPPIQVQRNFSGESYGGGSNLTFTGTLSDGLIFKTRLFLVELPLGDLPLHISYSVRSEGSCILGLLLSLTSNHGGEGFSILVAEGGRSSLPVNLQTQLDQVLSPSPLPRASGWTLREALIERPHHTMTEIHAVCCMKPEGSGGGAASRSFYAELGHLTIRDSRRDLPQASSWPVVCENVSWAAAGADGRRAVSAEISWRLGEGVDFPAMWYNIFARRLADGEDDGDDDGDNDDGEGFLGVTRLERFFVSDLKVPAGAVAVRFIIQVCGPDGACQKLKESPNFDLPVEEG</sequence>
<dbReference type="PANTHER" id="PTHR13246">
    <property type="entry name" value="ENDO BETA N-ACETYLGLUCOSAMINIDASE"/>
    <property type="match status" value="1"/>
</dbReference>
<keyword evidence="12" id="KW-1185">Reference proteome</keyword>
<organism evidence="11 12">
    <name type="scientific">Spirodela intermedia</name>
    <name type="common">Intermediate duckweed</name>
    <dbReference type="NCBI Taxonomy" id="51605"/>
    <lineage>
        <taxon>Eukaryota</taxon>
        <taxon>Viridiplantae</taxon>
        <taxon>Streptophyta</taxon>
        <taxon>Embryophyta</taxon>
        <taxon>Tracheophyta</taxon>
        <taxon>Spermatophyta</taxon>
        <taxon>Magnoliopsida</taxon>
        <taxon>Liliopsida</taxon>
        <taxon>Araceae</taxon>
        <taxon>Lemnoideae</taxon>
        <taxon>Spirodela</taxon>
    </lineage>
</organism>
<dbReference type="EMBL" id="LR746266">
    <property type="protein sequence ID" value="CAA7392864.1"/>
    <property type="molecule type" value="Genomic_DNA"/>
</dbReference>
<comment type="function">
    <text evidence="8">Endoglycosidase that releases N-glycans from glycoproteins by cleaving the beta-1,4-glycosidic bond in the N,N'-diacetylchitobiose core. Involved in the production of high-mannose type N-glycans during plant development and fruit maturation.</text>
</comment>
<comment type="subcellular location">
    <subcellularLocation>
        <location evidence="1">Cytoplasm</location>
        <location evidence="1">Cytosol</location>
    </subcellularLocation>
</comment>
<keyword evidence="5" id="KW-0378">Hydrolase</keyword>
<dbReference type="Pfam" id="PF25529">
    <property type="entry name" value="Ig_ENGASE1_C"/>
    <property type="match status" value="1"/>
</dbReference>
<dbReference type="CDD" id="cd06547">
    <property type="entry name" value="GH85_ENGase"/>
    <property type="match status" value="1"/>
</dbReference>
<dbReference type="GO" id="GO:0033925">
    <property type="term" value="F:mannosyl-glycoprotein endo-beta-N-acetylglucosaminidase activity"/>
    <property type="evidence" value="ECO:0007669"/>
    <property type="project" value="UniProtKB-EC"/>
</dbReference>
<dbReference type="InterPro" id="IPR057882">
    <property type="entry name" value="ENGase_C"/>
</dbReference>
<dbReference type="PANTHER" id="PTHR13246:SF1">
    <property type="entry name" value="CYTOSOLIC ENDO-BETA-N-ACETYLGLUCOSAMINIDASE"/>
    <property type="match status" value="1"/>
</dbReference>
<comment type="catalytic activity">
    <reaction evidence="7">
        <text>an N(4)-(oligosaccharide-(1-&gt;3)-[oligosaccharide-(1-&gt;6)]-beta-D-Man-(1-&gt;4)-beta-D-GlcNAc-(1-&gt;4)-alpha-D-GlcNAc)-L-asparaginyl-[protein] + H2O = an oligosaccharide-(1-&gt;3)-[oligosaccharide-(1-&gt;6)]-beta-D-Man-(1-&gt;4)-D-GlcNAc + N(4)-(N-acetyl-beta-D-glucosaminyl)-L-asparaginyl-[protein]</text>
        <dbReference type="Rhea" id="RHEA:73067"/>
        <dbReference type="Rhea" id="RHEA-COMP:12603"/>
        <dbReference type="Rhea" id="RHEA-COMP:18176"/>
        <dbReference type="ChEBI" id="CHEBI:15377"/>
        <dbReference type="ChEBI" id="CHEBI:132248"/>
        <dbReference type="ChEBI" id="CHEBI:192714"/>
        <dbReference type="ChEBI" id="CHEBI:192715"/>
        <dbReference type="EC" id="3.2.1.96"/>
    </reaction>
</comment>
<evidence type="ECO:0000256" key="3">
    <source>
        <dbReference type="ARBA" id="ARBA00012566"/>
    </source>
</evidence>
<dbReference type="Pfam" id="PF03644">
    <property type="entry name" value="Glyco_hydro_85"/>
    <property type="match status" value="1"/>
</dbReference>
<dbReference type="GO" id="GO:0005829">
    <property type="term" value="C:cytosol"/>
    <property type="evidence" value="ECO:0007669"/>
    <property type="project" value="UniProtKB-SubCell"/>
</dbReference>
<dbReference type="FunFam" id="3.20.20.80:FF:000043">
    <property type="entry name" value="cytosolic endo-beta-N-acetylglucosaminidase"/>
    <property type="match status" value="1"/>
</dbReference>
<dbReference type="Proteomes" id="UP000663760">
    <property type="component" value="Chromosome 3"/>
</dbReference>
<accession>A0A7I8K5M0</accession>
<evidence type="ECO:0000259" key="10">
    <source>
        <dbReference type="Pfam" id="PF25529"/>
    </source>
</evidence>
<name>A0A7I8K5M0_SPIIN</name>